<dbReference type="EMBL" id="BAAAEI010000014">
    <property type="protein sequence ID" value="GAA0361167.1"/>
    <property type="molecule type" value="Genomic_DNA"/>
</dbReference>
<comment type="caution">
    <text evidence="1">The sequence shown here is derived from an EMBL/GenBank/DDBJ whole genome shotgun (WGS) entry which is preliminary data.</text>
</comment>
<proteinExistence type="predicted"/>
<evidence type="ECO:0000313" key="2">
    <source>
        <dbReference type="Proteomes" id="UP001501757"/>
    </source>
</evidence>
<organism evidence="1 2">
    <name type="scientific">Bowmanella denitrificans</name>
    <dbReference type="NCBI Taxonomy" id="366582"/>
    <lineage>
        <taxon>Bacteria</taxon>
        <taxon>Pseudomonadati</taxon>
        <taxon>Pseudomonadota</taxon>
        <taxon>Gammaproteobacteria</taxon>
        <taxon>Alteromonadales</taxon>
        <taxon>Alteromonadaceae</taxon>
        <taxon>Bowmanella</taxon>
    </lineage>
</organism>
<evidence type="ECO:0000313" key="1">
    <source>
        <dbReference type="EMBL" id="GAA0361167.1"/>
    </source>
</evidence>
<keyword evidence="2" id="KW-1185">Reference proteome</keyword>
<name>A0ABP3H578_9ALTE</name>
<dbReference type="Gene3D" id="2.40.350.10">
    <property type="entry name" value="SO1590-like"/>
    <property type="match status" value="1"/>
</dbReference>
<dbReference type="Proteomes" id="UP001501757">
    <property type="component" value="Unassembled WGS sequence"/>
</dbReference>
<sequence length="141" mass="15183">MQARGEFEVRVQQMPSYAQGKDGVSLGRLSIDKTFSGDIDGISKGEMLSAKSANKSSAGYVAIEQVSATLAGRRGSFVLQHFGTMRGPSQHLLLEVVPDSATGELAGLSGSMTIRIDSGRHFYLFDYHLPKTEVQSEEGTI</sequence>
<dbReference type="Pfam" id="PF11528">
    <property type="entry name" value="DUF3224"/>
    <property type="match status" value="1"/>
</dbReference>
<dbReference type="SUPFAM" id="SSF159238">
    <property type="entry name" value="SO1590-like"/>
    <property type="match status" value="1"/>
</dbReference>
<protein>
    <submittedName>
        <fullName evidence="1">DUF3224 domain-containing protein</fullName>
    </submittedName>
</protein>
<gene>
    <name evidence="1" type="ORF">GCM10009092_26860</name>
</gene>
<accession>A0ABP3H578</accession>
<dbReference type="RefSeq" id="WP_102795240.1">
    <property type="nucleotide sequence ID" value="NZ_BAAAEI010000014.1"/>
</dbReference>
<dbReference type="InterPro" id="IPR021607">
    <property type="entry name" value="DUF3224"/>
</dbReference>
<reference evidence="2" key="1">
    <citation type="journal article" date="2019" name="Int. J. Syst. Evol. Microbiol.">
        <title>The Global Catalogue of Microorganisms (GCM) 10K type strain sequencing project: providing services to taxonomists for standard genome sequencing and annotation.</title>
        <authorList>
            <consortium name="The Broad Institute Genomics Platform"/>
            <consortium name="The Broad Institute Genome Sequencing Center for Infectious Disease"/>
            <person name="Wu L."/>
            <person name="Ma J."/>
        </authorList>
    </citation>
    <scope>NUCLEOTIDE SEQUENCE [LARGE SCALE GENOMIC DNA]</scope>
    <source>
        <strain evidence="2">JCM 13378</strain>
    </source>
</reference>
<dbReference type="InterPro" id="IPR023159">
    <property type="entry name" value="SO1590-like_sf"/>
</dbReference>